<comment type="caution">
    <text evidence="1">The sequence shown here is derived from an EMBL/GenBank/DDBJ whole genome shotgun (WGS) entry which is preliminary data.</text>
</comment>
<dbReference type="EMBL" id="CAJVQB010113713">
    <property type="protein sequence ID" value="CAG8852581.1"/>
    <property type="molecule type" value="Genomic_DNA"/>
</dbReference>
<reference evidence="1 2" key="1">
    <citation type="submission" date="2021-06" db="EMBL/GenBank/DDBJ databases">
        <authorList>
            <person name="Kallberg Y."/>
            <person name="Tangrot J."/>
            <person name="Rosling A."/>
        </authorList>
    </citation>
    <scope>NUCLEOTIDE SEQUENCE [LARGE SCALE GENOMIC DNA]</scope>
    <source>
        <strain evidence="1 2">120-4 pot B 10/14</strain>
    </source>
</reference>
<organism evidence="1 2">
    <name type="scientific">Gigaspora margarita</name>
    <dbReference type="NCBI Taxonomy" id="4874"/>
    <lineage>
        <taxon>Eukaryota</taxon>
        <taxon>Fungi</taxon>
        <taxon>Fungi incertae sedis</taxon>
        <taxon>Mucoromycota</taxon>
        <taxon>Glomeromycotina</taxon>
        <taxon>Glomeromycetes</taxon>
        <taxon>Diversisporales</taxon>
        <taxon>Gigasporaceae</taxon>
        <taxon>Gigaspora</taxon>
    </lineage>
</organism>
<dbReference type="Proteomes" id="UP000789901">
    <property type="component" value="Unassembled WGS sequence"/>
</dbReference>
<gene>
    <name evidence="1" type="ORF">GMARGA_LOCUS41402</name>
</gene>
<keyword evidence="2" id="KW-1185">Reference proteome</keyword>
<accession>A0ABN7XDS8</accession>
<name>A0ABN7XDS8_GIGMA</name>
<sequence>ILRSQDIGLVSEQHPFEIVKMSLYEAMEITHLSSDDTYDADMIDKRIFVGEPHDDKIFNRFFRKKDLKKLY</sequence>
<evidence type="ECO:0000313" key="1">
    <source>
        <dbReference type="EMBL" id="CAG8852581.1"/>
    </source>
</evidence>
<protein>
    <submittedName>
        <fullName evidence="1">3393_t:CDS:1</fullName>
    </submittedName>
</protein>
<proteinExistence type="predicted"/>
<evidence type="ECO:0000313" key="2">
    <source>
        <dbReference type="Proteomes" id="UP000789901"/>
    </source>
</evidence>
<feature type="non-terminal residue" evidence="1">
    <location>
        <position position="1"/>
    </location>
</feature>
<feature type="non-terminal residue" evidence="1">
    <location>
        <position position="71"/>
    </location>
</feature>